<feature type="compositionally biased region" description="Basic and acidic residues" evidence="1">
    <location>
        <begin position="140"/>
        <end position="168"/>
    </location>
</feature>
<proteinExistence type="predicted"/>
<dbReference type="Proteomes" id="UP000807159">
    <property type="component" value="Chromosome 13"/>
</dbReference>
<evidence type="ECO:0000313" key="3">
    <source>
        <dbReference type="Proteomes" id="UP000807159"/>
    </source>
</evidence>
<name>A0A8T2XEV7_POPDE</name>
<organism evidence="2 3">
    <name type="scientific">Populus deltoides</name>
    <name type="common">Eastern poplar</name>
    <name type="synonym">Eastern cottonwood</name>
    <dbReference type="NCBI Taxonomy" id="3696"/>
    <lineage>
        <taxon>Eukaryota</taxon>
        <taxon>Viridiplantae</taxon>
        <taxon>Streptophyta</taxon>
        <taxon>Embryophyta</taxon>
        <taxon>Tracheophyta</taxon>
        <taxon>Spermatophyta</taxon>
        <taxon>Magnoliopsida</taxon>
        <taxon>eudicotyledons</taxon>
        <taxon>Gunneridae</taxon>
        <taxon>Pentapetalae</taxon>
        <taxon>rosids</taxon>
        <taxon>fabids</taxon>
        <taxon>Malpighiales</taxon>
        <taxon>Salicaceae</taxon>
        <taxon>Saliceae</taxon>
        <taxon>Populus</taxon>
    </lineage>
</organism>
<protein>
    <submittedName>
        <fullName evidence="2">Uncharacterized protein</fullName>
    </submittedName>
</protein>
<sequence>MTTNNEPRGAFEEIKDLLRGMIDQTKYILLKLEGDHYPYKASVIGDKATKDITDMNNAVKNVAPRTHTDSSFFGNSLSISSFTSLPSVPASTVALITTSSTTAQSKQDEDTDQVIQDRRAAKLELEARDVRFSNQKLHQLLHDNDTDDDSYRPSKGSKADFRPPKSYDDVDIDDDLQSSLGRSQRSHSREDVPMPDQTKGFQDEDEDGDEGEFKMYRVQGTPRQYIGCQR</sequence>
<dbReference type="EMBL" id="JACEGQ020000013">
    <property type="protein sequence ID" value="KAH8491706.1"/>
    <property type="molecule type" value="Genomic_DNA"/>
</dbReference>
<comment type="caution">
    <text evidence="2">The sequence shown here is derived from an EMBL/GenBank/DDBJ whole genome shotgun (WGS) entry which is preliminary data.</text>
</comment>
<dbReference type="AlphaFoldDB" id="A0A8T2XEV7"/>
<feature type="region of interest" description="Disordered" evidence="1">
    <location>
        <begin position="138"/>
        <end position="215"/>
    </location>
</feature>
<accession>A0A8T2XEV7</accession>
<gene>
    <name evidence="2" type="ORF">H0E87_023727</name>
</gene>
<evidence type="ECO:0000256" key="1">
    <source>
        <dbReference type="SAM" id="MobiDB-lite"/>
    </source>
</evidence>
<keyword evidence="3" id="KW-1185">Reference proteome</keyword>
<evidence type="ECO:0000313" key="2">
    <source>
        <dbReference type="EMBL" id="KAH8491706.1"/>
    </source>
</evidence>
<reference evidence="2" key="1">
    <citation type="journal article" date="2021" name="J. Hered.">
        <title>Genome Assembly of Salicaceae Populus deltoides (Eastern Cottonwood) I-69 Based on Nanopore Sequencing and Hi-C Technologies.</title>
        <authorList>
            <person name="Bai S."/>
            <person name="Wu H."/>
            <person name="Zhang J."/>
            <person name="Pan Z."/>
            <person name="Zhao W."/>
            <person name="Li Z."/>
            <person name="Tong C."/>
        </authorList>
    </citation>
    <scope>NUCLEOTIDE SEQUENCE</scope>
    <source>
        <tissue evidence="2">Leaf</tissue>
    </source>
</reference>